<gene>
    <name evidence="1" type="ORF">Bxe_A0284</name>
</gene>
<dbReference type="AlphaFoldDB" id="Q13TE0"/>
<sequence length="86" mass="9746">MMHRAQMGKAAVLADSRLFCFRFRHVMHVRQTGGTAGTATSCNTTNIYVAKRSARRQQGLTSRLFRCCQHVLCFRSHFTNASLPIE</sequence>
<dbReference type="Proteomes" id="UP000001817">
    <property type="component" value="Chromosome 1"/>
</dbReference>
<name>Q13TE0_PARXL</name>
<keyword evidence="2" id="KW-1185">Reference proteome</keyword>
<accession>Q13TE0</accession>
<evidence type="ECO:0000313" key="1">
    <source>
        <dbReference type="EMBL" id="ABE32649.1"/>
    </source>
</evidence>
<evidence type="ECO:0000313" key="2">
    <source>
        <dbReference type="Proteomes" id="UP000001817"/>
    </source>
</evidence>
<dbReference type="KEGG" id="bxe:Bxe_A0284"/>
<proteinExistence type="predicted"/>
<organism evidence="1 2">
    <name type="scientific">Paraburkholderia xenovorans (strain LB400)</name>
    <dbReference type="NCBI Taxonomy" id="266265"/>
    <lineage>
        <taxon>Bacteria</taxon>
        <taxon>Pseudomonadati</taxon>
        <taxon>Pseudomonadota</taxon>
        <taxon>Betaproteobacteria</taxon>
        <taxon>Burkholderiales</taxon>
        <taxon>Burkholderiaceae</taxon>
        <taxon>Paraburkholderia</taxon>
    </lineage>
</organism>
<protein>
    <submittedName>
        <fullName evidence="1">Uncharacterized protein</fullName>
    </submittedName>
</protein>
<reference evidence="1 2" key="1">
    <citation type="journal article" date="2006" name="Proc. Natl. Acad. Sci. U.S.A.">
        <title>Burkholderia xenovorans LB400 harbors a multi-replicon, 9.73-Mbp genome shaped for versatility.</title>
        <authorList>
            <person name="Chain P.S."/>
            <person name="Denef V.J."/>
            <person name="Konstantinidis K.T."/>
            <person name="Vergez L.M."/>
            <person name="Agullo L."/>
            <person name="Reyes V.L."/>
            <person name="Hauser L."/>
            <person name="Cordova M."/>
            <person name="Gomez L."/>
            <person name="Gonzalez M."/>
            <person name="Land M."/>
            <person name="Lao V."/>
            <person name="Larimer F."/>
            <person name="LiPuma J.J."/>
            <person name="Mahenthiralingam E."/>
            <person name="Malfatti S.A."/>
            <person name="Marx C.J."/>
            <person name="Parnell J.J."/>
            <person name="Ramette A."/>
            <person name="Richardson P."/>
            <person name="Seeger M."/>
            <person name="Smith D."/>
            <person name="Spilker T."/>
            <person name="Sul W.J."/>
            <person name="Tsoi T.V."/>
            <person name="Ulrich L.E."/>
            <person name="Zhulin I.B."/>
            <person name="Tiedje J.M."/>
        </authorList>
    </citation>
    <scope>NUCLEOTIDE SEQUENCE [LARGE SCALE GENOMIC DNA]</scope>
    <source>
        <strain evidence="1 2">LB400</strain>
    </source>
</reference>
<dbReference type="EMBL" id="CP000270">
    <property type="protein sequence ID" value="ABE32649.1"/>
    <property type="molecule type" value="Genomic_DNA"/>
</dbReference>